<keyword evidence="4" id="KW-1185">Reference proteome</keyword>
<dbReference type="RefSeq" id="WP_030657885.1">
    <property type="nucleotide sequence ID" value="NZ_JBEXDP010000046.1"/>
</dbReference>
<feature type="compositionally biased region" description="Basic and acidic residues" evidence="1">
    <location>
        <begin position="60"/>
        <end position="73"/>
    </location>
</feature>
<organism evidence="3 4">
    <name type="scientific">Streptomyces flaveolus</name>
    <dbReference type="NCBI Taxonomy" id="67297"/>
    <lineage>
        <taxon>Bacteria</taxon>
        <taxon>Bacillati</taxon>
        <taxon>Actinomycetota</taxon>
        <taxon>Actinomycetes</taxon>
        <taxon>Kitasatosporales</taxon>
        <taxon>Streptomycetaceae</taxon>
        <taxon>Streptomyces</taxon>
    </lineage>
</organism>
<sequence length="236" mass="23939">MGMKAKVALGAVVGIVVIGAVSANAGSDGKDGGSGGGDKGSSASAEHESGGRKGSGGSGDAKKADAKAEEKKAAFGGDGEYQVGTDVKPGTYRTTGNDDGMCYWERAKDASGELDSMLANDNVSGTSYVTVKPTDKLFKSSGCEDWEAVDPKAKGTPASSMDGDGGMFKVGTDIAPGTYRSAGNADDSCYWERTKDAGHGLDSIIANNNVTGTAVVTISPSDAYFKTNDCGTWKKA</sequence>
<evidence type="ECO:0000256" key="1">
    <source>
        <dbReference type="SAM" id="MobiDB-lite"/>
    </source>
</evidence>
<evidence type="ECO:0000313" key="3">
    <source>
        <dbReference type="EMBL" id="MEU5710116.1"/>
    </source>
</evidence>
<protein>
    <recommendedName>
        <fullName evidence="5">Lipoprotein</fullName>
    </recommendedName>
</protein>
<name>A0ABV3ADT7_9ACTN</name>
<evidence type="ECO:0008006" key="5">
    <source>
        <dbReference type="Google" id="ProtNLM"/>
    </source>
</evidence>
<comment type="caution">
    <text evidence="3">The sequence shown here is derived from an EMBL/GenBank/DDBJ whole genome shotgun (WGS) entry which is preliminary data.</text>
</comment>
<dbReference type="Proteomes" id="UP001551011">
    <property type="component" value="Unassembled WGS sequence"/>
</dbReference>
<evidence type="ECO:0000256" key="2">
    <source>
        <dbReference type="SAM" id="SignalP"/>
    </source>
</evidence>
<proteinExistence type="predicted"/>
<dbReference type="EMBL" id="JBFAEG010000018">
    <property type="protein sequence ID" value="MEU5710116.1"/>
    <property type="molecule type" value="Genomic_DNA"/>
</dbReference>
<gene>
    <name evidence="3" type="ORF">AB0H04_25135</name>
</gene>
<keyword evidence="2" id="KW-0732">Signal</keyword>
<evidence type="ECO:0000313" key="4">
    <source>
        <dbReference type="Proteomes" id="UP001551011"/>
    </source>
</evidence>
<accession>A0ABV3ADT7</accession>
<reference evidence="3 4" key="1">
    <citation type="submission" date="2024-06" db="EMBL/GenBank/DDBJ databases">
        <title>The Natural Products Discovery Center: Release of the First 8490 Sequenced Strains for Exploring Actinobacteria Biosynthetic Diversity.</title>
        <authorList>
            <person name="Kalkreuter E."/>
            <person name="Kautsar S.A."/>
            <person name="Yang D."/>
            <person name="Bader C.D."/>
            <person name="Teijaro C.N."/>
            <person name="Fluegel L."/>
            <person name="Davis C.M."/>
            <person name="Simpson J.R."/>
            <person name="Lauterbach L."/>
            <person name="Steele A.D."/>
            <person name="Gui C."/>
            <person name="Meng S."/>
            <person name="Li G."/>
            <person name="Viehrig K."/>
            <person name="Ye F."/>
            <person name="Su P."/>
            <person name="Kiefer A.F."/>
            <person name="Nichols A."/>
            <person name="Cepeda A.J."/>
            <person name="Yan W."/>
            <person name="Fan B."/>
            <person name="Jiang Y."/>
            <person name="Adhikari A."/>
            <person name="Zheng C.-J."/>
            <person name="Schuster L."/>
            <person name="Cowan T.M."/>
            <person name="Smanski M.J."/>
            <person name="Chevrette M.G."/>
            <person name="De Carvalho L.P.S."/>
            <person name="Shen B."/>
        </authorList>
    </citation>
    <scope>NUCLEOTIDE SEQUENCE [LARGE SCALE GENOMIC DNA]</scope>
    <source>
        <strain evidence="3 4">NPDC020594</strain>
    </source>
</reference>
<feature type="signal peptide" evidence="2">
    <location>
        <begin position="1"/>
        <end position="25"/>
    </location>
</feature>
<feature type="region of interest" description="Disordered" evidence="1">
    <location>
        <begin position="23"/>
        <end position="73"/>
    </location>
</feature>
<feature type="chain" id="PRO_5046043344" description="Lipoprotein" evidence="2">
    <location>
        <begin position="26"/>
        <end position="236"/>
    </location>
</feature>